<reference evidence="4 5" key="1">
    <citation type="journal article" date="2022" name="Syst. Appl. Microbiol.">
        <title>Rhodopirellula aestuarii sp. nov., a novel member of the genus Rhodopirellula isolated from brackish sediments collected in the Tagus River estuary, Portugal.</title>
        <authorList>
            <person name="Vitorino I.R."/>
            <person name="Klimek D."/>
            <person name="Calusinska M."/>
            <person name="Lobo-da-Cunha A."/>
            <person name="Vasconcelos V."/>
            <person name="Lage O.M."/>
        </authorList>
    </citation>
    <scope>NUCLEOTIDE SEQUENCE [LARGE SCALE GENOMIC DNA]</scope>
    <source>
        <strain evidence="4 5">ICT_H3.1</strain>
    </source>
</reference>
<dbReference type="SUPFAM" id="SSF49344">
    <property type="entry name" value="CBD9-like"/>
    <property type="match status" value="1"/>
</dbReference>
<evidence type="ECO:0000259" key="3">
    <source>
        <dbReference type="Pfam" id="PF06452"/>
    </source>
</evidence>
<dbReference type="Gene3D" id="3.10.620.30">
    <property type="match status" value="1"/>
</dbReference>
<dbReference type="Pfam" id="PF06452">
    <property type="entry name" value="CBM9_1"/>
    <property type="match status" value="1"/>
</dbReference>
<dbReference type="InterPro" id="IPR029058">
    <property type="entry name" value="AB_hydrolase_fold"/>
</dbReference>
<dbReference type="InterPro" id="IPR038765">
    <property type="entry name" value="Papain-like_cys_pep_sf"/>
</dbReference>
<dbReference type="Gene3D" id="2.60.40.1190">
    <property type="match status" value="1"/>
</dbReference>
<feature type="domain" description="Carbohydrate-binding" evidence="3">
    <location>
        <begin position="717"/>
        <end position="796"/>
    </location>
</feature>
<dbReference type="Pfam" id="PF01841">
    <property type="entry name" value="Transglut_core"/>
    <property type="match status" value="1"/>
</dbReference>
<evidence type="ECO:0000313" key="4">
    <source>
        <dbReference type="EMBL" id="MCM2370989.1"/>
    </source>
</evidence>
<evidence type="ECO:0000313" key="5">
    <source>
        <dbReference type="Proteomes" id="UP001202961"/>
    </source>
</evidence>
<dbReference type="PANTHER" id="PTHR35532:SF5">
    <property type="entry name" value="CARBOHYDRATE-BINDING DOMAIN-CONTAINING PROTEIN"/>
    <property type="match status" value="1"/>
</dbReference>
<dbReference type="CDD" id="cd09620">
    <property type="entry name" value="CBM9_like_3"/>
    <property type="match status" value="1"/>
</dbReference>
<dbReference type="PANTHER" id="PTHR35532">
    <property type="entry name" value="SIMILAR TO POLYHYDROXYALKANOATE DEPOLYMERASE"/>
    <property type="match status" value="1"/>
</dbReference>
<keyword evidence="1" id="KW-0732">Signal</keyword>
<evidence type="ECO:0000259" key="2">
    <source>
        <dbReference type="Pfam" id="PF01841"/>
    </source>
</evidence>
<protein>
    <submittedName>
        <fullName evidence="4">Polyhydroxyalkanoate depolymerase</fullName>
    </submittedName>
</protein>
<dbReference type="EMBL" id="JAMQBK010000027">
    <property type="protein sequence ID" value="MCM2370989.1"/>
    <property type="molecule type" value="Genomic_DNA"/>
</dbReference>
<accession>A0ABT0U2V5</accession>
<dbReference type="SUPFAM" id="SSF54001">
    <property type="entry name" value="Cysteine proteinases"/>
    <property type="match status" value="1"/>
</dbReference>
<dbReference type="InterPro" id="IPR002931">
    <property type="entry name" value="Transglutaminase-like"/>
</dbReference>
<gene>
    <name evidence="4" type="ORF">NB063_10250</name>
</gene>
<dbReference type="Proteomes" id="UP001202961">
    <property type="component" value="Unassembled WGS sequence"/>
</dbReference>
<feature type="signal peptide" evidence="1">
    <location>
        <begin position="1"/>
        <end position="23"/>
    </location>
</feature>
<keyword evidence="5" id="KW-1185">Reference proteome</keyword>
<dbReference type="SUPFAM" id="SSF53474">
    <property type="entry name" value="alpha/beta-Hydrolases"/>
    <property type="match status" value="1"/>
</dbReference>
<evidence type="ECO:0000256" key="1">
    <source>
        <dbReference type="SAM" id="SignalP"/>
    </source>
</evidence>
<name>A0ABT0U2V5_9BACT</name>
<sequence>MLTIKRFLSCLLWVCTISISAVAEIPGDGKISTDIEARLKIAGDNRAEIEQAYASVPADQRAGMEFLIANMPDSDLQSLSAKFLLENTALAYQSRTSDPWASDIPLEVFFNDVLPYASINERRDNWRADFRNRFLPLVSEAKTTSEVATILNQKIFGILGVRYSTKRAKADQSPYESIEGTTASCTGLSVLLIDACRAVGVPARFVGTPLWTDGSGNHSWVEIWDDGWHFTGAAEPTGVRLNDGWFLKRASAATDDPKHAIYATSFRKTSLSFPCVWNRTIKSIPAVNVTHRYSSLRRSQIDAGASAHAVSQMQAWLDDNDNLDALAAQDFAQVPLTKSDTEKARESLAAKHRSLLRAERKAELDARVIRHGELKMPFSYKTFGEKPPDGWSLYISLHGGGGAPAGINDRQWENQKNLYKLEQGIYLAPRAPTDTWNLWHQEHIDVMLKRLIQDMVAVEDVNWNRVYVMGYSAGGDGVYQLAPRMSDYWAASAMMAGHPNETSPRGLRNVPFALQVGGRDAAYKRNQIASEWKEKLAKLHADDDGGYKHFVKIYPDKGHWMDREDAVAIPWMAQHVRNPTPTRIVWVQDDVTHDEFYWLAVDEANRKPRSEITAEVKGQSITLTAEGVDRLNVRLDDRFIDLDRPVKIVCLGKTLFEGLAERTIGELVRTLTQRGDPNLAFPHSVSVDLPKPFPQALIGDKTIPRYQAVRAKQSITVDGKLDEPAWETSTKTQPFVDLISGESTKHDTRAALLWDDEYLYVGFWLAEPNVKAKYLDRDDPIYYDNDVEIFIAGEDAYYEFEINAFGTVYEAFFVWEDVLKGDTYAGDPQLRRDQLKVQEFNGVGFTEHPRGKRVAFLGYDFPEFQSAVDIQGTLNDDTDTDQGWTVELAFAWKGMTALAEGDKRSLPPTPGDQWRIDLFRFNSYKTDLPKFDSSGWAVGPHGVWDSHIPELFPIVTFAD</sequence>
<proteinExistence type="predicted"/>
<comment type="caution">
    <text evidence="4">The sequence shown here is derived from an EMBL/GenBank/DDBJ whole genome shotgun (WGS) entry which is preliminary data.</text>
</comment>
<dbReference type="InterPro" id="IPR010502">
    <property type="entry name" value="Carb-bd_dom_fam9"/>
</dbReference>
<dbReference type="Gene3D" id="3.40.50.1820">
    <property type="entry name" value="alpha/beta hydrolase"/>
    <property type="match status" value="1"/>
</dbReference>
<dbReference type="RefSeq" id="WP_250928633.1">
    <property type="nucleotide sequence ID" value="NZ_JAMQBK010000027.1"/>
</dbReference>
<feature type="domain" description="Transglutaminase-like" evidence="2">
    <location>
        <begin position="139"/>
        <end position="228"/>
    </location>
</feature>
<organism evidence="4 5">
    <name type="scientific">Aporhodopirellula aestuarii</name>
    <dbReference type="NCBI Taxonomy" id="2950107"/>
    <lineage>
        <taxon>Bacteria</taxon>
        <taxon>Pseudomonadati</taxon>
        <taxon>Planctomycetota</taxon>
        <taxon>Planctomycetia</taxon>
        <taxon>Pirellulales</taxon>
        <taxon>Pirellulaceae</taxon>
        <taxon>Aporhodopirellula</taxon>
    </lineage>
</organism>
<feature type="chain" id="PRO_5045287226" evidence="1">
    <location>
        <begin position="24"/>
        <end position="959"/>
    </location>
</feature>